<reference evidence="2 3" key="1">
    <citation type="submission" date="2017-03" db="EMBL/GenBank/DDBJ databases">
        <title>Draft genome sequence of Streptomyces scabrisporus NF3, endophyte isolated from Amphipterygium adstringens.</title>
        <authorList>
            <person name="Vazquez M."/>
            <person name="Ceapa C.D."/>
            <person name="Rodriguez Luna D."/>
            <person name="Sanchez Esquivel S."/>
        </authorList>
    </citation>
    <scope>NUCLEOTIDE SEQUENCE [LARGE SCALE GENOMIC DNA]</scope>
    <source>
        <strain evidence="2 3">NF3</strain>
    </source>
</reference>
<organism evidence="2 3">
    <name type="scientific">Embleya scabrispora</name>
    <dbReference type="NCBI Taxonomy" id="159449"/>
    <lineage>
        <taxon>Bacteria</taxon>
        <taxon>Bacillati</taxon>
        <taxon>Actinomycetota</taxon>
        <taxon>Actinomycetes</taxon>
        <taxon>Kitasatosporales</taxon>
        <taxon>Streptomycetaceae</taxon>
        <taxon>Embleya</taxon>
    </lineage>
</organism>
<feature type="region of interest" description="Disordered" evidence="1">
    <location>
        <begin position="300"/>
        <end position="345"/>
    </location>
</feature>
<feature type="region of interest" description="Disordered" evidence="1">
    <location>
        <begin position="250"/>
        <end position="278"/>
    </location>
</feature>
<evidence type="ECO:0000313" key="3">
    <source>
        <dbReference type="Proteomes" id="UP000190037"/>
    </source>
</evidence>
<dbReference type="Proteomes" id="UP000190037">
    <property type="component" value="Unassembled WGS sequence"/>
</dbReference>
<sequence length="345" mass="38523">MYLRRFAERRPGRKGQFTLARNVDAMDSPFEVNVRNVASVKGFHWAVAPDGTEHHLAERLMTRIETAATPVFSTILDDSDYALPRRWPLRENERARMSWWIAAQLLRTKRQRRRVNHMIDASEGVVPAPAGVRSFAANNPHLDFIARHLGALAGVVHRRPWGVGFSTACLITGDVPAVILNGHDAPDQVLAAAYWDIVLPLDPHRFLILPGVATIDEPAKHLDHRLVLPGGIGLLLSQIVHDAAESQVFQHPDHTPFPHFRPSGPRLPAPESNTRHEGPRYLLNYDVLASDLIVERRWAQEHPPPREGPPENADAPIDPRELVGRLSSALDARVRSAPPAAIREQ</sequence>
<dbReference type="InterPro" id="IPR025332">
    <property type="entry name" value="DUF4238"/>
</dbReference>
<comment type="caution">
    <text evidence="2">The sequence shown here is derived from an EMBL/GenBank/DDBJ whole genome shotgun (WGS) entry which is preliminary data.</text>
</comment>
<evidence type="ECO:0000256" key="1">
    <source>
        <dbReference type="SAM" id="MobiDB-lite"/>
    </source>
</evidence>
<dbReference type="AlphaFoldDB" id="A0A1T3NI05"/>
<feature type="compositionally biased region" description="Basic and acidic residues" evidence="1">
    <location>
        <begin position="300"/>
        <end position="309"/>
    </location>
</feature>
<dbReference type="Pfam" id="PF14022">
    <property type="entry name" value="DUF4238"/>
    <property type="match status" value="1"/>
</dbReference>
<gene>
    <name evidence="2" type="ORF">B4N89_46490</name>
</gene>
<evidence type="ECO:0008006" key="4">
    <source>
        <dbReference type="Google" id="ProtNLM"/>
    </source>
</evidence>
<protein>
    <recommendedName>
        <fullName evidence="4">DUF4238 domain-containing protein</fullName>
    </recommendedName>
</protein>
<keyword evidence="3" id="KW-1185">Reference proteome</keyword>
<dbReference type="STRING" id="159449.B4N89_46490"/>
<dbReference type="EMBL" id="MWQN01000006">
    <property type="protein sequence ID" value="OPC76486.1"/>
    <property type="molecule type" value="Genomic_DNA"/>
</dbReference>
<accession>A0A1T3NI05</accession>
<proteinExistence type="predicted"/>
<evidence type="ECO:0000313" key="2">
    <source>
        <dbReference type="EMBL" id="OPC76486.1"/>
    </source>
</evidence>
<name>A0A1T3NI05_9ACTN</name>